<keyword evidence="1" id="KW-0677">Repeat</keyword>
<keyword evidence="7" id="KW-1185">Reference proteome</keyword>
<comment type="caution">
    <text evidence="6">The sequence shown here is derived from an EMBL/GenBank/DDBJ whole genome shotgun (WGS) entry which is preliminary data.</text>
</comment>
<reference evidence="6 7" key="1">
    <citation type="journal article" date="2013" name="Curr. Biol.">
        <title>The Genome of the Foraminiferan Reticulomyxa filosa.</title>
        <authorList>
            <person name="Glockner G."/>
            <person name="Hulsmann N."/>
            <person name="Schleicher M."/>
            <person name="Noegel A.A."/>
            <person name="Eichinger L."/>
            <person name="Gallinger C."/>
            <person name="Pawlowski J."/>
            <person name="Sierra R."/>
            <person name="Euteneuer U."/>
            <person name="Pillet L."/>
            <person name="Moustafa A."/>
            <person name="Platzer M."/>
            <person name="Groth M."/>
            <person name="Szafranski K."/>
            <person name="Schliwa M."/>
        </authorList>
    </citation>
    <scope>NUCLEOTIDE SEQUENCE [LARGE SCALE GENOMIC DNA]</scope>
</reference>
<feature type="region of interest" description="Disordered" evidence="4">
    <location>
        <begin position="105"/>
        <end position="133"/>
    </location>
</feature>
<dbReference type="SUPFAM" id="SSF54928">
    <property type="entry name" value="RNA-binding domain, RBD"/>
    <property type="match status" value="1"/>
</dbReference>
<dbReference type="Pfam" id="PF00076">
    <property type="entry name" value="RRM_1"/>
    <property type="match status" value="2"/>
</dbReference>
<dbReference type="EMBL" id="ASPP01037847">
    <property type="protein sequence ID" value="ETO01611.1"/>
    <property type="molecule type" value="Genomic_DNA"/>
</dbReference>
<protein>
    <recommendedName>
        <fullName evidence="5">RRM domain-containing protein</fullName>
    </recommendedName>
</protein>
<dbReference type="InterPro" id="IPR050666">
    <property type="entry name" value="ESRP"/>
</dbReference>
<dbReference type="CDD" id="cd12254">
    <property type="entry name" value="RRM_hnRNPH_ESRPs_RBM12_like"/>
    <property type="match status" value="1"/>
</dbReference>
<dbReference type="SMART" id="SM00360">
    <property type="entry name" value="RRM"/>
    <property type="match status" value="2"/>
</dbReference>
<dbReference type="AlphaFoldDB" id="X6LJR1"/>
<evidence type="ECO:0000256" key="3">
    <source>
        <dbReference type="PROSITE-ProRule" id="PRU00176"/>
    </source>
</evidence>
<dbReference type="Gene3D" id="3.30.70.330">
    <property type="match status" value="2"/>
</dbReference>
<evidence type="ECO:0000256" key="2">
    <source>
        <dbReference type="ARBA" id="ARBA00022884"/>
    </source>
</evidence>
<name>X6LJR1_RETFI</name>
<evidence type="ECO:0000313" key="7">
    <source>
        <dbReference type="Proteomes" id="UP000023152"/>
    </source>
</evidence>
<dbReference type="Proteomes" id="UP000023152">
    <property type="component" value="Unassembled WGS sequence"/>
</dbReference>
<evidence type="ECO:0000256" key="4">
    <source>
        <dbReference type="SAM" id="MobiDB-lite"/>
    </source>
</evidence>
<proteinExistence type="predicted"/>
<dbReference type="PANTHER" id="PTHR13976">
    <property type="entry name" value="HETEROGENEOUS NUCLEAR RIBONUCLEOPROTEIN-RELATED"/>
    <property type="match status" value="1"/>
</dbReference>
<keyword evidence="2 3" id="KW-0694">RNA-binding</keyword>
<evidence type="ECO:0000259" key="5">
    <source>
        <dbReference type="PROSITE" id="PS50102"/>
    </source>
</evidence>
<dbReference type="GO" id="GO:0003723">
    <property type="term" value="F:RNA binding"/>
    <property type="evidence" value="ECO:0007669"/>
    <property type="project" value="UniProtKB-UniRule"/>
</dbReference>
<dbReference type="InterPro" id="IPR000504">
    <property type="entry name" value="RRM_dom"/>
</dbReference>
<feature type="compositionally biased region" description="Basic and acidic residues" evidence="4">
    <location>
        <begin position="105"/>
        <end position="123"/>
    </location>
</feature>
<dbReference type="InterPro" id="IPR012677">
    <property type="entry name" value="Nucleotide-bd_a/b_plait_sf"/>
</dbReference>
<feature type="domain" description="RRM" evidence="5">
    <location>
        <begin position="149"/>
        <end position="224"/>
    </location>
</feature>
<sequence>MFKIVLSQKGKFPYTVGVQQQSSYSHIIRVVFSTQKILEVEILKKCRTEEHNTVLLYVRKEKLFETQFENDQQWSFLKGKKKVDQKISGSDLTTTGVPSEVSLKEGLDDQSRSQTGLEEKSNKQLENNQKEGQVAVKKSIEGNSIKVRHVARLRGLPWKAREQEIKEFLKDEKVIEVQVIFLHDSKASGEALVEFQTLDDLQSAILKNRRHIGNRYIEVFKATGDDIDIVAGRISKTTFRSPKTQFVIRMRGLPYEATEPDVQTFFDPLKLGIKKKKNEVVYDLGRPSGEGFVEFATQEDMLNGMRKDKREMGRRYIELFQSGSDELLKMLEPIHAGKKDHSNRMAAISKKNQIATIISAGRITIQI</sequence>
<feature type="non-terminal residue" evidence="6">
    <location>
        <position position="367"/>
    </location>
</feature>
<dbReference type="PROSITE" id="PS50102">
    <property type="entry name" value="RRM"/>
    <property type="match status" value="2"/>
</dbReference>
<organism evidence="6 7">
    <name type="scientific">Reticulomyxa filosa</name>
    <dbReference type="NCBI Taxonomy" id="46433"/>
    <lineage>
        <taxon>Eukaryota</taxon>
        <taxon>Sar</taxon>
        <taxon>Rhizaria</taxon>
        <taxon>Retaria</taxon>
        <taxon>Foraminifera</taxon>
        <taxon>Monothalamids</taxon>
        <taxon>Reticulomyxidae</taxon>
        <taxon>Reticulomyxa</taxon>
    </lineage>
</organism>
<feature type="domain" description="RRM" evidence="5">
    <location>
        <begin position="246"/>
        <end position="324"/>
    </location>
</feature>
<dbReference type="OrthoDB" id="431068at2759"/>
<evidence type="ECO:0000256" key="1">
    <source>
        <dbReference type="ARBA" id="ARBA00022737"/>
    </source>
</evidence>
<gene>
    <name evidence="6" type="ORF">RFI_35831</name>
</gene>
<dbReference type="InterPro" id="IPR035979">
    <property type="entry name" value="RBD_domain_sf"/>
</dbReference>
<evidence type="ECO:0000313" key="6">
    <source>
        <dbReference type="EMBL" id="ETO01611.1"/>
    </source>
</evidence>
<accession>X6LJR1</accession>